<keyword evidence="4 10" id="KW-0808">Transferase</keyword>
<dbReference type="AlphaFoldDB" id="A0A172WHF9"/>
<evidence type="ECO:0000256" key="6">
    <source>
        <dbReference type="ARBA" id="ARBA00022777"/>
    </source>
</evidence>
<keyword evidence="6 10" id="KW-0418">Kinase</keyword>
<comment type="catalytic activity">
    <reaction evidence="9 10">
        <text>isopentenyl phosphate + ATP = isopentenyl diphosphate + ADP</text>
        <dbReference type="Rhea" id="RHEA:33963"/>
        <dbReference type="ChEBI" id="CHEBI:30616"/>
        <dbReference type="ChEBI" id="CHEBI:65078"/>
        <dbReference type="ChEBI" id="CHEBI:128769"/>
        <dbReference type="ChEBI" id="CHEBI:456216"/>
        <dbReference type="EC" id="2.7.4.26"/>
    </reaction>
</comment>
<dbReference type="PANTHER" id="PTHR43654">
    <property type="entry name" value="GLUTAMATE 5-KINASE"/>
    <property type="match status" value="1"/>
</dbReference>
<dbReference type="SUPFAM" id="SSF53633">
    <property type="entry name" value="Carbamate kinase-like"/>
    <property type="match status" value="1"/>
</dbReference>
<feature type="site" description="Transition state stabilizer" evidence="12">
    <location>
        <position position="14"/>
    </location>
</feature>
<dbReference type="GO" id="GO:0016114">
    <property type="term" value="P:terpenoid biosynthetic process"/>
    <property type="evidence" value="ECO:0007669"/>
    <property type="project" value="TreeGrafter"/>
</dbReference>
<dbReference type="Pfam" id="PF00696">
    <property type="entry name" value="AA_kinase"/>
    <property type="match status" value="1"/>
</dbReference>
<feature type="binding site" evidence="11">
    <location>
        <position position="215"/>
    </location>
    <ligand>
        <name>ATP</name>
        <dbReference type="ChEBI" id="CHEBI:30616"/>
    </ligand>
</feature>
<gene>
    <name evidence="14" type="ORF">A7C91_06635</name>
</gene>
<dbReference type="PANTHER" id="PTHR43654:SF1">
    <property type="entry name" value="ISOPENTENYL PHOSPHATE KINASE"/>
    <property type="match status" value="1"/>
</dbReference>
<evidence type="ECO:0000256" key="3">
    <source>
        <dbReference type="ARBA" id="ARBA00017267"/>
    </source>
</evidence>
<evidence type="ECO:0000313" key="14">
    <source>
        <dbReference type="EMBL" id="ANF22883.1"/>
    </source>
</evidence>
<dbReference type="EC" id="2.7.4.26" evidence="2 10"/>
<evidence type="ECO:0000256" key="7">
    <source>
        <dbReference type="ARBA" id="ARBA00022840"/>
    </source>
</evidence>
<feature type="domain" description="Aspartate/glutamate/uridylate kinase" evidence="13">
    <location>
        <begin position="1"/>
        <end position="228"/>
    </location>
</feature>
<evidence type="ECO:0000313" key="15">
    <source>
        <dbReference type="Proteomes" id="UP000076969"/>
    </source>
</evidence>
<feature type="binding site" evidence="11">
    <location>
        <begin position="5"/>
        <end position="9"/>
    </location>
    <ligand>
        <name>ATP</name>
        <dbReference type="ChEBI" id="CHEBI:30616"/>
    </ligand>
</feature>
<keyword evidence="5 10" id="KW-0547">Nucleotide-binding</keyword>
<feature type="binding site" evidence="11">
    <location>
        <position position="153"/>
    </location>
    <ligand>
        <name>substrate</name>
    </ligand>
</feature>
<sequence>MIIVKLGGSVISDKNVEKSFHEDVVSQIASEIAQFYPKENFIIVHGGGSYGHPLAKEYNLREGIEPNPESKRIGFSKTHQAMLELNEKIINIFLEKNLPAFSVSTSSVFITEGGSVAYGNVEVLKRLIELRLIPVLFGDVAVDLKKGIDILSGDQIITYLAKMLRPSKVIFLMDVDGIYDGKPDEGSLIWELKVREIDRLIERLSGSAGIDVTGGIANKLRETKEIAQFSEVWFVNGKVSGRLSGAIIGGGTGTKIMP</sequence>
<dbReference type="CDD" id="cd04241">
    <property type="entry name" value="AAK_FomA-like"/>
    <property type="match status" value="1"/>
</dbReference>
<comment type="subunit">
    <text evidence="10">Homodimer.</text>
</comment>
<dbReference type="GO" id="GO:0005524">
    <property type="term" value="F:ATP binding"/>
    <property type="evidence" value="ECO:0007669"/>
    <property type="project" value="UniProtKB-KW"/>
</dbReference>
<evidence type="ECO:0000256" key="4">
    <source>
        <dbReference type="ARBA" id="ARBA00022679"/>
    </source>
</evidence>
<evidence type="ECO:0000256" key="12">
    <source>
        <dbReference type="PIRSR" id="PIRSR016496-2"/>
    </source>
</evidence>
<keyword evidence="15" id="KW-1185">Reference proteome</keyword>
<dbReference type="InterPro" id="IPR036393">
    <property type="entry name" value="AceGlu_kinase-like_sf"/>
</dbReference>
<dbReference type="InterPro" id="IPR001048">
    <property type="entry name" value="Asp/Glu/Uridylate_kinase"/>
</dbReference>
<feature type="binding site" evidence="11">
    <location>
        <position position="48"/>
    </location>
    <ligand>
        <name>ATP</name>
        <dbReference type="ChEBI" id="CHEBI:30616"/>
    </ligand>
</feature>
<evidence type="ECO:0000256" key="11">
    <source>
        <dbReference type="PIRSR" id="PIRSR016496-1"/>
    </source>
</evidence>
<evidence type="ECO:0000256" key="8">
    <source>
        <dbReference type="ARBA" id="ARBA00023229"/>
    </source>
</evidence>
<name>A0A172WHF9_9EURY</name>
<dbReference type="NCBIfam" id="NF040647">
    <property type="entry name" value="IPPK_Arch"/>
    <property type="match status" value="1"/>
</dbReference>
<feature type="binding site" evidence="11">
    <location>
        <position position="52"/>
    </location>
    <ligand>
        <name>substrate</name>
    </ligand>
</feature>
<evidence type="ECO:0000256" key="9">
    <source>
        <dbReference type="ARBA" id="ARBA00049063"/>
    </source>
</evidence>
<accession>A0A172WHF9</accession>
<dbReference type="EMBL" id="CP015520">
    <property type="protein sequence ID" value="ANF22883.1"/>
    <property type="molecule type" value="Genomic_DNA"/>
</dbReference>
<dbReference type="Proteomes" id="UP000076969">
    <property type="component" value="Chromosome"/>
</dbReference>
<feature type="binding site" evidence="11">
    <location>
        <position position="174"/>
    </location>
    <ligand>
        <name>ATP</name>
        <dbReference type="ChEBI" id="CHEBI:30616"/>
    </ligand>
</feature>
<evidence type="ECO:0000256" key="10">
    <source>
        <dbReference type="PIRNR" id="PIRNR016496"/>
    </source>
</evidence>
<dbReference type="PIRSF" id="PIRSF016496">
    <property type="entry name" value="Kin_FomA"/>
    <property type="match status" value="1"/>
</dbReference>
<evidence type="ECO:0000256" key="5">
    <source>
        <dbReference type="ARBA" id="ARBA00022741"/>
    </source>
</evidence>
<evidence type="ECO:0000259" key="13">
    <source>
        <dbReference type="Pfam" id="PF00696"/>
    </source>
</evidence>
<organism evidence="14 15">
    <name type="scientific">Thermococcus piezophilus</name>
    <dbReference type="NCBI Taxonomy" id="1712654"/>
    <lineage>
        <taxon>Archaea</taxon>
        <taxon>Methanobacteriati</taxon>
        <taxon>Methanobacteriota</taxon>
        <taxon>Thermococci</taxon>
        <taxon>Thermococcales</taxon>
        <taxon>Thermococcaceae</taxon>
        <taxon>Thermococcus</taxon>
    </lineage>
</organism>
<comment type="similarity">
    <text evidence="1 10">Belongs to the isopentenyl phosphate kinase family.</text>
</comment>
<dbReference type="GO" id="GO:0016301">
    <property type="term" value="F:kinase activity"/>
    <property type="evidence" value="ECO:0007669"/>
    <property type="project" value="UniProtKB-KW"/>
</dbReference>
<dbReference type="GeneID" id="28495855"/>
<dbReference type="OrthoDB" id="15328at2157"/>
<dbReference type="Gene3D" id="3.40.1160.10">
    <property type="entry name" value="Acetylglutamate kinase-like"/>
    <property type="match status" value="1"/>
</dbReference>
<dbReference type="GO" id="GO:0005829">
    <property type="term" value="C:cytosol"/>
    <property type="evidence" value="ECO:0007669"/>
    <property type="project" value="TreeGrafter"/>
</dbReference>
<protein>
    <recommendedName>
        <fullName evidence="3 10">Isopentenyl phosphate kinase</fullName>
        <shortName evidence="10">IPK</shortName>
        <ecNumber evidence="2 10">2.7.4.26</ecNumber>
    </recommendedName>
</protein>
<keyword evidence="8" id="KW-0414">Isoprene biosynthesis</keyword>
<reference evidence="15" key="1">
    <citation type="journal article" date="2016" name="Syst. Appl. Microbiol.">
        <title>Thermococcus piezophilus sp. nov., a novel hyperthermophilic and piezophilic archaeon with a broad pressure range for growth, isolated from a deepest hydrothermal vent at the Mid-Cayman Rise.</title>
        <authorList>
            <person name="Dalmasso C."/>
            <person name="Oger P."/>
            <person name="Selva G."/>
            <person name="Courtine D."/>
            <person name="L'Haridon S."/>
            <person name="Garlaschelli A."/>
            <person name="Roussel E."/>
            <person name="Miyazaki J."/>
            <person name="Reveillaud J."/>
            <person name="Jebbar M."/>
            <person name="Takai K."/>
            <person name="Maignien L."/>
            <person name="Alain K."/>
        </authorList>
    </citation>
    <scope>NUCLEOTIDE SEQUENCE [LARGE SCALE GENOMIC DNA]</scope>
    <source>
        <strain evidence="15">CDGS</strain>
    </source>
</reference>
<evidence type="ECO:0000256" key="2">
    <source>
        <dbReference type="ARBA" id="ARBA00012908"/>
    </source>
</evidence>
<dbReference type="STRING" id="1712654.A7C91_06635"/>
<feature type="binding site" evidence="11">
    <location>
        <position position="219"/>
    </location>
    <ligand>
        <name>ATP</name>
        <dbReference type="ChEBI" id="CHEBI:30616"/>
    </ligand>
</feature>
<proteinExistence type="inferred from homology"/>
<dbReference type="InterPro" id="IPR024192">
    <property type="entry name" value="Fosfomycin_R_FomA-type"/>
</dbReference>
<dbReference type="GO" id="GO:0102043">
    <property type="term" value="F:isopentenyl phosphate kinase activity"/>
    <property type="evidence" value="ECO:0007669"/>
    <property type="project" value="UniProtKB-EC"/>
</dbReference>
<evidence type="ECO:0000256" key="1">
    <source>
        <dbReference type="ARBA" id="ARBA00010540"/>
    </source>
</evidence>
<comment type="function">
    <text evidence="10">Catalyzes the formation of isopentenyl diphosphate (IPP), the building block of all isoprenoids.</text>
</comment>
<feature type="binding site" evidence="11">
    <location>
        <position position="47"/>
    </location>
    <ligand>
        <name>substrate</name>
    </ligand>
</feature>
<dbReference type="KEGG" id="tpie:A7C91_06635"/>
<dbReference type="RefSeq" id="WP_068666005.1">
    <property type="nucleotide sequence ID" value="NZ_CP015520.1"/>
</dbReference>
<keyword evidence="7 10" id="KW-0067">ATP-binding</keyword>